<sequence length="248" mass="26899">MSTTTITVGTADLRQALTAVRVHASSDKDFPEINRIRLTIGTEHVTVSATDRFTAALADVSVWSHDGEPVEVVELLRDDVAKLLSIFGAPGKDSSDDGPQYLLRLVIGDEQVTATDCSGLDIGVGREYLFPRLATEDALDMVPKLIERAHFGQLVMLGDLADMTVSGDHLARWKEAAKVYGERLTIEPRQGLSSRSNTVLIRCGESFLGAMVSQPLHDEDKAKAREAAERWTARLPEIVSVAAESGDA</sequence>
<reference evidence="2 3" key="1">
    <citation type="submission" date="2018-06" db="EMBL/GenBank/DDBJ databases">
        <authorList>
            <consortium name="Pathogen Informatics"/>
            <person name="Doyle S."/>
        </authorList>
    </citation>
    <scope>NUCLEOTIDE SEQUENCE [LARGE SCALE GENOMIC DNA]</scope>
    <source>
        <strain evidence="2 3">NCTC1934</strain>
    </source>
</reference>
<evidence type="ECO:0000313" key="1">
    <source>
        <dbReference type="EMBL" id="SUA72622.1"/>
    </source>
</evidence>
<dbReference type="Gene3D" id="3.10.150.10">
    <property type="entry name" value="DNA Polymerase III, subunit A, domain 2"/>
    <property type="match status" value="1"/>
</dbReference>
<keyword evidence="3" id="KW-1185">Reference proteome</keyword>
<evidence type="ECO:0008006" key="4">
    <source>
        <dbReference type="Google" id="ProtNLM"/>
    </source>
</evidence>
<dbReference type="EMBL" id="UGRY01000002">
    <property type="protein sequence ID" value="SUA72622.1"/>
    <property type="molecule type" value="Genomic_DNA"/>
</dbReference>
<name>A0A378Y647_9NOCA</name>
<protein>
    <recommendedName>
        <fullName evidence="4">DNA polymerase III subunit beta</fullName>
    </recommendedName>
</protein>
<accession>A0A378Y647</accession>
<organism evidence="2 3">
    <name type="scientific">Nocardia otitidiscaviarum</name>
    <dbReference type="NCBI Taxonomy" id="1823"/>
    <lineage>
        <taxon>Bacteria</taxon>
        <taxon>Bacillati</taxon>
        <taxon>Actinomycetota</taxon>
        <taxon>Actinomycetes</taxon>
        <taxon>Mycobacteriales</taxon>
        <taxon>Nocardiaceae</taxon>
        <taxon>Nocardia</taxon>
    </lineage>
</organism>
<dbReference type="SUPFAM" id="SSF55979">
    <property type="entry name" value="DNA clamp"/>
    <property type="match status" value="1"/>
</dbReference>
<evidence type="ECO:0000313" key="3">
    <source>
        <dbReference type="Proteomes" id="UP000255467"/>
    </source>
</evidence>
<gene>
    <name evidence="1" type="ORF">NCTC1934_00050</name>
    <name evidence="2" type="ORF">NCTC1934_00110</name>
</gene>
<dbReference type="AlphaFoldDB" id="A0A378Y647"/>
<proteinExistence type="predicted"/>
<dbReference type="Proteomes" id="UP000255467">
    <property type="component" value="Unassembled WGS sequence"/>
</dbReference>
<dbReference type="EMBL" id="UGRY01000002">
    <property type="protein sequence ID" value="SUA72682.1"/>
    <property type="molecule type" value="Genomic_DNA"/>
</dbReference>
<evidence type="ECO:0000313" key="2">
    <source>
        <dbReference type="EMBL" id="SUA72682.1"/>
    </source>
</evidence>
<dbReference type="InterPro" id="IPR046938">
    <property type="entry name" value="DNA_clamp_sf"/>
</dbReference>